<dbReference type="InterPro" id="IPR012337">
    <property type="entry name" value="RNaseH-like_sf"/>
</dbReference>
<evidence type="ECO:0008006" key="6">
    <source>
        <dbReference type="Google" id="ProtNLM"/>
    </source>
</evidence>
<sequence>MSSLRKLFHDVDTPTNKLFHDVDTPTNNLVDLNVGESANLERVTVETKDNGKTFKKDECIHCKKKYKPSPGGVTGSTHSKSCPYMKRLKGTNNGFINSEACSSASVSASASPSGFSSNGGYDQMKCREMIAKMIIAHELPFLFVEYHWFNRLMECNNHLYQKVSWVTVRKDCVKVVEVEREKLKKVLENVDMVSLSGDRWTSNQTIDYMCLTAHFIDSDWKLRKCVIGFNELAPPRSGEGIADGILECLVKWGIEDKIGTITLDNVSSNDMAASSLRDKFQRKGKLHFEGLFFHVRCCAHILNLIAQDGLRTIDCCLVKIREGVKYFRKSRDRLLEFGKVATSFDIDTRRSLCIDVKTRWNSTLRMLESAVHYKLAFQEYALRDSNFEWCPTEAEWARAEKVCRLLEVFLDTTNLFSGTSYPTSNLFLIEVFKVKKEINNAYISKDEFLKNMSVPMYEKFEKYWGEMGVLMSIASILDPRFKLLALQFTFERLYPVNELTSRIGDVTNKLKSLYEKYSKATKVNSSSTKSSGSPNVHGIPEDDFYAYLKSRPVETPQKTELEMYLEEPNCEALENPNFDVLQWWRQNCNRFPILSKMAREVFGIPFTTVTSESAFNVGGRILDEYRSALSKDMVELLVCGGDWIKSASLTSIKTLEQSVKEEENLEIQIP</sequence>
<dbReference type="Pfam" id="PF05699">
    <property type="entry name" value="Dimer_Tnp_hAT"/>
    <property type="match status" value="1"/>
</dbReference>
<feature type="domain" description="hAT-like transposase RNase-H fold" evidence="3">
    <location>
        <begin position="417"/>
        <end position="517"/>
    </location>
</feature>
<dbReference type="Proteomes" id="UP001408789">
    <property type="component" value="Unassembled WGS sequence"/>
</dbReference>
<dbReference type="PANTHER" id="PTHR46481">
    <property type="entry name" value="ZINC FINGER BED DOMAIN-CONTAINING PROTEIN 4"/>
    <property type="match status" value="1"/>
</dbReference>
<dbReference type="GO" id="GO:0003677">
    <property type="term" value="F:DNA binding"/>
    <property type="evidence" value="ECO:0007669"/>
    <property type="project" value="UniProtKB-KW"/>
</dbReference>
<dbReference type="Pfam" id="PF14372">
    <property type="entry name" value="hAT-like_RNase-H"/>
    <property type="match status" value="1"/>
</dbReference>
<gene>
    <name evidence="4" type="ORF">SSX86_000442</name>
</gene>
<protein>
    <recommendedName>
        <fullName evidence="6">Transposase</fullName>
    </recommendedName>
</protein>
<dbReference type="InterPro" id="IPR008906">
    <property type="entry name" value="HATC_C_dom"/>
</dbReference>
<accession>A0AAP0HBL1</accession>
<evidence type="ECO:0000313" key="5">
    <source>
        <dbReference type="Proteomes" id="UP001408789"/>
    </source>
</evidence>
<feature type="domain" description="HAT C-terminal dimerisation" evidence="2">
    <location>
        <begin position="560"/>
        <end position="644"/>
    </location>
</feature>
<comment type="caution">
    <text evidence="4">The sequence shown here is derived from an EMBL/GenBank/DDBJ whole genome shotgun (WGS) entry which is preliminary data.</text>
</comment>
<evidence type="ECO:0000259" key="2">
    <source>
        <dbReference type="Pfam" id="PF05699"/>
    </source>
</evidence>
<evidence type="ECO:0000259" key="3">
    <source>
        <dbReference type="Pfam" id="PF14372"/>
    </source>
</evidence>
<organism evidence="4 5">
    <name type="scientific">Deinandra increscens subsp. villosa</name>
    <dbReference type="NCBI Taxonomy" id="3103831"/>
    <lineage>
        <taxon>Eukaryota</taxon>
        <taxon>Viridiplantae</taxon>
        <taxon>Streptophyta</taxon>
        <taxon>Embryophyta</taxon>
        <taxon>Tracheophyta</taxon>
        <taxon>Spermatophyta</taxon>
        <taxon>Magnoliopsida</taxon>
        <taxon>eudicotyledons</taxon>
        <taxon>Gunneridae</taxon>
        <taxon>Pentapetalae</taxon>
        <taxon>asterids</taxon>
        <taxon>campanulids</taxon>
        <taxon>Asterales</taxon>
        <taxon>Asteraceae</taxon>
        <taxon>Asteroideae</taxon>
        <taxon>Heliantheae alliance</taxon>
        <taxon>Madieae</taxon>
        <taxon>Madiinae</taxon>
        <taxon>Deinandra</taxon>
    </lineage>
</organism>
<dbReference type="InterPro" id="IPR025525">
    <property type="entry name" value="hAT-like_transposase_RNase-H"/>
</dbReference>
<dbReference type="GO" id="GO:0046983">
    <property type="term" value="F:protein dimerization activity"/>
    <property type="evidence" value="ECO:0007669"/>
    <property type="project" value="InterPro"/>
</dbReference>
<name>A0AAP0HBL1_9ASTR</name>
<keyword evidence="1" id="KW-0238">DNA-binding</keyword>
<dbReference type="AlphaFoldDB" id="A0AAP0HBL1"/>
<keyword evidence="5" id="KW-1185">Reference proteome</keyword>
<evidence type="ECO:0000313" key="4">
    <source>
        <dbReference type="EMBL" id="KAK9080684.1"/>
    </source>
</evidence>
<proteinExistence type="predicted"/>
<dbReference type="EMBL" id="JBCNJP010000002">
    <property type="protein sequence ID" value="KAK9080684.1"/>
    <property type="molecule type" value="Genomic_DNA"/>
</dbReference>
<dbReference type="PANTHER" id="PTHR46481:SF6">
    <property type="entry name" value="ZINC FINGER BED DOMAIN-CONTAINING PROTEIN RICESLEEPER 2-LIKE"/>
    <property type="match status" value="1"/>
</dbReference>
<dbReference type="SUPFAM" id="SSF53098">
    <property type="entry name" value="Ribonuclease H-like"/>
    <property type="match status" value="1"/>
</dbReference>
<dbReference type="InterPro" id="IPR052035">
    <property type="entry name" value="ZnF_BED_domain_contain"/>
</dbReference>
<reference evidence="4 5" key="1">
    <citation type="submission" date="2024-04" db="EMBL/GenBank/DDBJ databases">
        <title>The reference genome of an endangered Asteraceae, Deinandra increscens subsp. villosa, native to the Central Coast of California.</title>
        <authorList>
            <person name="Guilliams M."/>
            <person name="Hasenstab-Lehman K."/>
            <person name="Meyer R."/>
            <person name="Mcevoy S."/>
        </authorList>
    </citation>
    <scope>NUCLEOTIDE SEQUENCE [LARGE SCALE GENOMIC DNA]</scope>
    <source>
        <tissue evidence="4">Leaf</tissue>
    </source>
</reference>
<evidence type="ECO:0000256" key="1">
    <source>
        <dbReference type="ARBA" id="ARBA00023125"/>
    </source>
</evidence>